<name>A0A172WWD9_STUST</name>
<dbReference type="AlphaFoldDB" id="A0A172WWD9"/>
<feature type="chain" id="PRO_5008003010" description="Copper resistance protein B" evidence="2">
    <location>
        <begin position="26"/>
        <end position="119"/>
    </location>
</feature>
<sequence>MSIFKRNSLIAFGFLTALPFTALQAQTEHDGHHPEGASPQQTAPKAGHPQTQQGGMMSPEGMGMGVGMGMGMDHEGMDHDKMMQMHKEHMGSGQMDHGSMGKGPQPPQGSDEKSPEHDH</sequence>
<evidence type="ECO:0000256" key="1">
    <source>
        <dbReference type="SAM" id="MobiDB-lite"/>
    </source>
</evidence>
<accession>A0A172WWD9</accession>
<reference evidence="3 4" key="1">
    <citation type="submission" date="2016-05" db="EMBL/GenBank/DDBJ databases">
        <title>Genome sequence of Pseudomonas stutzeri 273 and identification of the exopolysaccharide biosynthesis locus.</title>
        <authorList>
            <person name="Wu S."/>
            <person name="Sun C."/>
        </authorList>
    </citation>
    <scope>NUCLEOTIDE SEQUENCE [LARGE SCALE GENOMIC DNA]</scope>
    <source>
        <strain evidence="3 4">273</strain>
    </source>
</reference>
<dbReference type="Proteomes" id="UP000077787">
    <property type="component" value="Chromosome"/>
</dbReference>
<dbReference type="OrthoDB" id="7026504at2"/>
<evidence type="ECO:0000313" key="4">
    <source>
        <dbReference type="Proteomes" id="UP000077787"/>
    </source>
</evidence>
<keyword evidence="2" id="KW-0732">Signal</keyword>
<protein>
    <recommendedName>
        <fullName evidence="5">Copper resistance protein B</fullName>
    </recommendedName>
</protein>
<feature type="region of interest" description="Disordered" evidence="1">
    <location>
        <begin position="25"/>
        <end position="119"/>
    </location>
</feature>
<evidence type="ECO:0008006" key="5">
    <source>
        <dbReference type="Google" id="ProtNLM"/>
    </source>
</evidence>
<gene>
    <name evidence="3" type="ORF">PS273GM_23150</name>
</gene>
<evidence type="ECO:0000313" key="3">
    <source>
        <dbReference type="EMBL" id="ANF27821.1"/>
    </source>
</evidence>
<feature type="compositionally biased region" description="Polar residues" evidence="1">
    <location>
        <begin position="38"/>
        <end position="53"/>
    </location>
</feature>
<feature type="compositionally biased region" description="Basic and acidic residues" evidence="1">
    <location>
        <begin position="110"/>
        <end position="119"/>
    </location>
</feature>
<dbReference type="RefSeq" id="WP_064482624.1">
    <property type="nucleotide sequence ID" value="NZ_CP015641.1"/>
</dbReference>
<dbReference type="EMBL" id="CP015641">
    <property type="protein sequence ID" value="ANF27821.1"/>
    <property type="molecule type" value="Genomic_DNA"/>
</dbReference>
<proteinExistence type="predicted"/>
<evidence type="ECO:0000256" key="2">
    <source>
        <dbReference type="SAM" id="SignalP"/>
    </source>
</evidence>
<organism evidence="3 4">
    <name type="scientific">Stutzerimonas stutzeri</name>
    <name type="common">Pseudomonas stutzeri</name>
    <dbReference type="NCBI Taxonomy" id="316"/>
    <lineage>
        <taxon>Bacteria</taxon>
        <taxon>Pseudomonadati</taxon>
        <taxon>Pseudomonadota</taxon>
        <taxon>Gammaproteobacteria</taxon>
        <taxon>Pseudomonadales</taxon>
        <taxon>Pseudomonadaceae</taxon>
        <taxon>Stutzerimonas</taxon>
    </lineage>
</organism>
<feature type="compositionally biased region" description="Basic and acidic residues" evidence="1">
    <location>
        <begin position="72"/>
        <end position="90"/>
    </location>
</feature>
<feature type="signal peptide" evidence="2">
    <location>
        <begin position="1"/>
        <end position="25"/>
    </location>
</feature>